<dbReference type="Pfam" id="PF01063">
    <property type="entry name" value="Aminotran_4"/>
    <property type="match status" value="1"/>
</dbReference>
<proteinExistence type="inferred from homology"/>
<dbReference type="InterPro" id="IPR043131">
    <property type="entry name" value="BCAT-like_N"/>
</dbReference>
<evidence type="ECO:0000256" key="4">
    <source>
        <dbReference type="ARBA" id="ARBA00009320"/>
    </source>
</evidence>
<accession>A0A9W6B550</accession>
<reference evidence="9" key="1">
    <citation type="submission" date="2022-07" db="EMBL/GenBank/DDBJ databases">
        <title>Taxonomy of Novel Oxalotrophic and Methylotrophic Bacteria.</title>
        <authorList>
            <person name="Sahin N."/>
            <person name="Tani A."/>
        </authorList>
    </citation>
    <scope>NUCLEOTIDE SEQUENCE</scope>
    <source>
        <strain evidence="9">AM327</strain>
    </source>
</reference>
<dbReference type="EMBL" id="BRVP01000005">
    <property type="protein sequence ID" value="GLB51825.1"/>
    <property type="molecule type" value="Genomic_DNA"/>
</dbReference>
<comment type="caution">
    <text evidence="9">The sequence shown here is derived from an EMBL/GenBank/DDBJ whole genome shotgun (WGS) entry which is preliminary data.</text>
</comment>
<dbReference type="GO" id="GO:0046394">
    <property type="term" value="P:carboxylic acid biosynthetic process"/>
    <property type="evidence" value="ECO:0007669"/>
    <property type="project" value="UniProtKB-ARBA"/>
</dbReference>
<organism evidence="9 10">
    <name type="scientific">Neptunitalea chrysea</name>
    <dbReference type="NCBI Taxonomy" id="1647581"/>
    <lineage>
        <taxon>Bacteria</taxon>
        <taxon>Pseudomonadati</taxon>
        <taxon>Bacteroidota</taxon>
        <taxon>Flavobacteriia</taxon>
        <taxon>Flavobacteriales</taxon>
        <taxon>Flavobacteriaceae</taxon>
        <taxon>Neptunitalea</taxon>
    </lineage>
</organism>
<evidence type="ECO:0000256" key="6">
    <source>
        <dbReference type="ARBA" id="ARBA00048212"/>
    </source>
</evidence>
<dbReference type="SUPFAM" id="SSF56752">
    <property type="entry name" value="D-aminoacid aminotransferase-like PLP-dependent enzymes"/>
    <property type="match status" value="1"/>
</dbReference>
<keyword evidence="9" id="KW-0032">Aminotransferase</keyword>
<gene>
    <name evidence="9" type="ORF">NBRC110019_08640</name>
</gene>
<comment type="catalytic activity">
    <reaction evidence="8">
        <text>L-leucine + 2-oxoglutarate = 4-methyl-2-oxopentanoate + L-glutamate</text>
        <dbReference type="Rhea" id="RHEA:18321"/>
        <dbReference type="ChEBI" id="CHEBI:16810"/>
        <dbReference type="ChEBI" id="CHEBI:17865"/>
        <dbReference type="ChEBI" id="CHEBI:29985"/>
        <dbReference type="ChEBI" id="CHEBI:57427"/>
        <dbReference type="EC" id="2.6.1.42"/>
    </reaction>
</comment>
<evidence type="ECO:0000313" key="10">
    <source>
        <dbReference type="Proteomes" id="UP001143545"/>
    </source>
</evidence>
<comment type="catalytic activity">
    <reaction evidence="6">
        <text>L-valine + 2-oxoglutarate = 3-methyl-2-oxobutanoate + L-glutamate</text>
        <dbReference type="Rhea" id="RHEA:24813"/>
        <dbReference type="ChEBI" id="CHEBI:11851"/>
        <dbReference type="ChEBI" id="CHEBI:16810"/>
        <dbReference type="ChEBI" id="CHEBI:29985"/>
        <dbReference type="ChEBI" id="CHEBI:57762"/>
        <dbReference type="EC" id="2.6.1.42"/>
    </reaction>
</comment>
<dbReference type="Gene3D" id="3.20.10.10">
    <property type="entry name" value="D-amino Acid Aminotransferase, subunit A, domain 2"/>
    <property type="match status" value="1"/>
</dbReference>
<sequence>MINYNGTIQPTDNKQLTFNNRGFKYGDALFETIRVIDGKVIFGEEHYLRLMASMRIMRMEIPMEYTLEFFESEILRLVNATGMKGKPVKVRFNVFRNDGGLYTPVNNDVTFYIQATPLKNAFYIITDDVYGVDIFKDFYQAPGLLSSLKTTNKALQIIGGVYAKENDLQNCLVLNTNKSVIEALNGNLFLVKGTTIKTPPIADGCLNGIVRKQVLKLLQKLEGYTVEEVSISPFELQKADELFITNSVIGIQPIKKYRKKEFTTTFAKGLIGKLNAVARLG</sequence>
<dbReference type="InterPro" id="IPR036038">
    <property type="entry name" value="Aminotransferase-like"/>
</dbReference>
<dbReference type="Proteomes" id="UP001143545">
    <property type="component" value="Unassembled WGS sequence"/>
</dbReference>
<name>A0A9W6B550_9FLAO</name>
<dbReference type="EC" id="2.6.1.42" evidence="5"/>
<dbReference type="Gene3D" id="3.30.470.10">
    <property type="match status" value="1"/>
</dbReference>
<dbReference type="InterPro" id="IPR001544">
    <property type="entry name" value="Aminotrans_IV"/>
</dbReference>
<evidence type="ECO:0000256" key="7">
    <source>
        <dbReference type="ARBA" id="ARBA00048798"/>
    </source>
</evidence>
<comment type="catalytic activity">
    <reaction evidence="7">
        <text>L-isoleucine + 2-oxoglutarate = (S)-3-methyl-2-oxopentanoate + L-glutamate</text>
        <dbReference type="Rhea" id="RHEA:24801"/>
        <dbReference type="ChEBI" id="CHEBI:16810"/>
        <dbReference type="ChEBI" id="CHEBI:29985"/>
        <dbReference type="ChEBI" id="CHEBI:35146"/>
        <dbReference type="ChEBI" id="CHEBI:58045"/>
        <dbReference type="EC" id="2.6.1.42"/>
    </reaction>
</comment>
<dbReference type="RefSeq" id="WP_281752769.1">
    <property type="nucleotide sequence ID" value="NZ_BRVP01000005.1"/>
</dbReference>
<dbReference type="AlphaFoldDB" id="A0A9W6B550"/>
<protein>
    <recommendedName>
        <fullName evidence="5">branched-chain-amino-acid transaminase</fullName>
        <ecNumber evidence="5">2.6.1.42</ecNumber>
    </recommendedName>
</protein>
<comment type="pathway">
    <text evidence="3">Amino-acid biosynthesis; L-leucine biosynthesis; L-leucine from 3-methyl-2-oxobutanoate: step 4/4.</text>
</comment>
<dbReference type="CDD" id="cd00449">
    <property type="entry name" value="PLPDE_IV"/>
    <property type="match status" value="1"/>
</dbReference>
<keyword evidence="10" id="KW-1185">Reference proteome</keyword>
<keyword evidence="9" id="KW-0808">Transferase</keyword>
<dbReference type="GO" id="GO:0004084">
    <property type="term" value="F:branched-chain-amino-acid transaminase activity"/>
    <property type="evidence" value="ECO:0007669"/>
    <property type="project" value="UniProtKB-EC"/>
</dbReference>
<evidence type="ECO:0000256" key="5">
    <source>
        <dbReference type="ARBA" id="ARBA00013053"/>
    </source>
</evidence>
<comment type="similarity">
    <text evidence="4">Belongs to the class-IV pyridoxal-phosphate-dependent aminotransferase family.</text>
</comment>
<evidence type="ECO:0000313" key="9">
    <source>
        <dbReference type="EMBL" id="GLB51825.1"/>
    </source>
</evidence>
<dbReference type="InterPro" id="IPR043132">
    <property type="entry name" value="BCAT-like_C"/>
</dbReference>
<evidence type="ECO:0000256" key="2">
    <source>
        <dbReference type="ARBA" id="ARBA00004931"/>
    </source>
</evidence>
<evidence type="ECO:0000256" key="1">
    <source>
        <dbReference type="ARBA" id="ARBA00004824"/>
    </source>
</evidence>
<dbReference type="InterPro" id="IPR050571">
    <property type="entry name" value="Class-IV_PLP-Dep_Aminotrnsfr"/>
</dbReference>
<dbReference type="PANTHER" id="PTHR42743:SF11">
    <property type="entry name" value="AMINODEOXYCHORISMATE LYASE"/>
    <property type="match status" value="1"/>
</dbReference>
<evidence type="ECO:0000256" key="8">
    <source>
        <dbReference type="ARBA" id="ARBA00049229"/>
    </source>
</evidence>
<evidence type="ECO:0000256" key="3">
    <source>
        <dbReference type="ARBA" id="ARBA00005072"/>
    </source>
</evidence>
<dbReference type="PANTHER" id="PTHR42743">
    <property type="entry name" value="AMINO-ACID AMINOTRANSFERASE"/>
    <property type="match status" value="1"/>
</dbReference>
<comment type="pathway">
    <text evidence="1">Amino-acid biosynthesis; L-isoleucine biosynthesis; L-isoleucine from 2-oxobutanoate: step 4/4.</text>
</comment>
<comment type="pathway">
    <text evidence="2">Amino-acid biosynthesis; L-valine biosynthesis; L-valine from pyruvate: step 4/4.</text>
</comment>